<evidence type="ECO:0000256" key="5">
    <source>
        <dbReference type="ARBA" id="ARBA00023157"/>
    </source>
</evidence>
<gene>
    <name evidence="8" type="ORF">PRUPE_5G119200</name>
</gene>
<dbReference type="OrthoDB" id="1862539at2759"/>
<evidence type="ECO:0000259" key="7">
    <source>
        <dbReference type="Pfam" id="PF00234"/>
    </source>
</evidence>
<evidence type="ECO:0000256" key="3">
    <source>
        <dbReference type="ARBA" id="ARBA00022448"/>
    </source>
</evidence>
<accession>A0A251P8P3</accession>
<dbReference type="PANTHER" id="PTHR33076">
    <property type="entry name" value="NON-SPECIFIC LIPID-TRANSFER PROTEIN 2-RELATED"/>
    <property type="match status" value="1"/>
</dbReference>
<feature type="signal peptide" evidence="6">
    <location>
        <begin position="1"/>
        <end position="23"/>
    </location>
</feature>
<feature type="domain" description="Bifunctional inhibitor/plant lipid transfer protein/seed storage helical" evidence="7">
    <location>
        <begin position="31"/>
        <end position="119"/>
    </location>
</feature>
<reference evidence="8 9" key="1">
    <citation type="journal article" date="2013" name="Nat. Genet.">
        <title>The high-quality draft genome of peach (Prunus persica) identifies unique patterns of genetic diversity, domestication and genome evolution.</title>
        <authorList>
            <consortium name="International Peach Genome Initiative"/>
            <person name="Verde I."/>
            <person name="Abbott A.G."/>
            <person name="Scalabrin S."/>
            <person name="Jung S."/>
            <person name="Shu S."/>
            <person name="Marroni F."/>
            <person name="Zhebentyayeva T."/>
            <person name="Dettori M.T."/>
            <person name="Grimwood J."/>
            <person name="Cattonaro F."/>
            <person name="Zuccolo A."/>
            <person name="Rossini L."/>
            <person name="Jenkins J."/>
            <person name="Vendramin E."/>
            <person name="Meisel L.A."/>
            <person name="Decroocq V."/>
            <person name="Sosinski B."/>
            <person name="Prochnik S."/>
            <person name="Mitros T."/>
            <person name="Policriti A."/>
            <person name="Cipriani G."/>
            <person name="Dondini L."/>
            <person name="Ficklin S."/>
            <person name="Goodstein D.M."/>
            <person name="Xuan P."/>
            <person name="Del Fabbro C."/>
            <person name="Aramini V."/>
            <person name="Copetti D."/>
            <person name="Gonzalez S."/>
            <person name="Horner D.S."/>
            <person name="Falchi R."/>
            <person name="Lucas S."/>
            <person name="Mica E."/>
            <person name="Maldonado J."/>
            <person name="Lazzari B."/>
            <person name="Bielenberg D."/>
            <person name="Pirona R."/>
            <person name="Miculan M."/>
            <person name="Barakat A."/>
            <person name="Testolin R."/>
            <person name="Stella A."/>
            <person name="Tartarini S."/>
            <person name="Tonutti P."/>
            <person name="Arus P."/>
            <person name="Orellana A."/>
            <person name="Wells C."/>
            <person name="Main D."/>
            <person name="Vizzotto G."/>
            <person name="Silva H."/>
            <person name="Salamini F."/>
            <person name="Schmutz J."/>
            <person name="Morgante M."/>
            <person name="Rokhsar D.S."/>
        </authorList>
    </citation>
    <scope>NUCLEOTIDE SEQUENCE [LARGE SCALE GENOMIC DNA]</scope>
    <source>
        <strain evidence="9">cv. Nemared</strain>
    </source>
</reference>
<dbReference type="GO" id="GO:0006869">
    <property type="term" value="P:lipid transport"/>
    <property type="evidence" value="ECO:0007669"/>
    <property type="project" value="InterPro"/>
</dbReference>
<evidence type="ECO:0000256" key="1">
    <source>
        <dbReference type="ARBA" id="ARBA00003211"/>
    </source>
</evidence>
<keyword evidence="6" id="KW-0732">Signal</keyword>
<comment type="function">
    <text evidence="1">Plant non-specific lipid-transfer proteins transfer phospholipids as well as galactolipids across membranes. May play a role in wax or cutin deposition in the cell walls of expanding epidermal cells and certain secretory tissues.</text>
</comment>
<evidence type="ECO:0000256" key="2">
    <source>
        <dbReference type="ARBA" id="ARBA00009748"/>
    </source>
</evidence>
<dbReference type="SUPFAM" id="SSF47699">
    <property type="entry name" value="Bifunctional inhibitor/lipid-transfer protein/seed storage 2S albumin"/>
    <property type="match status" value="1"/>
</dbReference>
<dbReference type="SMR" id="A0A251P8P3"/>
<dbReference type="Pfam" id="PF00234">
    <property type="entry name" value="Tryp_alpha_amyl"/>
    <property type="match status" value="1"/>
</dbReference>
<name>A0A251P8P3_PRUPE</name>
<comment type="similarity">
    <text evidence="2">Belongs to the plant LTP family.</text>
</comment>
<dbReference type="Proteomes" id="UP000006882">
    <property type="component" value="Chromosome G5"/>
</dbReference>
<evidence type="ECO:0000256" key="6">
    <source>
        <dbReference type="SAM" id="SignalP"/>
    </source>
</evidence>
<organism evidence="8 9">
    <name type="scientific">Prunus persica</name>
    <name type="common">Peach</name>
    <name type="synonym">Amygdalus persica</name>
    <dbReference type="NCBI Taxonomy" id="3760"/>
    <lineage>
        <taxon>Eukaryota</taxon>
        <taxon>Viridiplantae</taxon>
        <taxon>Streptophyta</taxon>
        <taxon>Embryophyta</taxon>
        <taxon>Tracheophyta</taxon>
        <taxon>Spermatophyta</taxon>
        <taxon>Magnoliopsida</taxon>
        <taxon>eudicotyledons</taxon>
        <taxon>Gunneridae</taxon>
        <taxon>Pentapetalae</taxon>
        <taxon>rosids</taxon>
        <taxon>fabids</taxon>
        <taxon>Rosales</taxon>
        <taxon>Rosaceae</taxon>
        <taxon>Amygdaloideae</taxon>
        <taxon>Amygdaleae</taxon>
        <taxon>Prunus</taxon>
    </lineage>
</organism>
<dbReference type="PROSITE" id="PS00597">
    <property type="entry name" value="PLANT_LTP"/>
    <property type="match status" value="1"/>
</dbReference>
<dbReference type="Gramene" id="ONI07420">
    <property type="protein sequence ID" value="ONI07420"/>
    <property type="gene ID" value="PRUPE_5G119200"/>
</dbReference>
<sequence>MMHPITKIIAVVIISMVSGAATGADPQSPYCNIILDHLNPCLPYILQGEVKPAKVCCDGVLGLTQYTNAKGGQQNICDCVKAAAILMGAPVDNFSKISALPKSCGLSVTLPPISSGTDCSQVK</sequence>
<evidence type="ECO:0000313" key="8">
    <source>
        <dbReference type="EMBL" id="ONI07420.1"/>
    </source>
</evidence>
<dbReference type="PRINTS" id="PR00382">
    <property type="entry name" value="LIPIDTRNSFER"/>
</dbReference>
<dbReference type="AlphaFoldDB" id="A0A251P8P3"/>
<dbReference type="Gene3D" id="1.10.110.10">
    <property type="entry name" value="Plant lipid-transfer and hydrophobic proteins"/>
    <property type="match status" value="1"/>
</dbReference>
<proteinExistence type="inferred from homology"/>
<keyword evidence="3" id="KW-0813">Transport</keyword>
<dbReference type="InterPro" id="IPR036312">
    <property type="entry name" value="Bifun_inhib/LTP/seed_sf"/>
</dbReference>
<protein>
    <recommendedName>
        <fullName evidence="7">Bifunctional inhibitor/plant lipid transfer protein/seed storage helical domain-containing protein</fullName>
    </recommendedName>
</protein>
<dbReference type="eggNOG" id="ENOG502S7TU">
    <property type="taxonomic scope" value="Eukaryota"/>
</dbReference>
<keyword evidence="4" id="KW-0446">Lipid-binding</keyword>
<evidence type="ECO:0000313" key="9">
    <source>
        <dbReference type="Proteomes" id="UP000006882"/>
    </source>
</evidence>
<keyword evidence="5" id="KW-1015">Disulfide bond</keyword>
<feature type="chain" id="PRO_5012648459" description="Bifunctional inhibitor/plant lipid transfer protein/seed storage helical domain-containing protein" evidence="6">
    <location>
        <begin position="24"/>
        <end position="123"/>
    </location>
</feature>
<keyword evidence="9" id="KW-1185">Reference proteome</keyword>
<evidence type="ECO:0000256" key="4">
    <source>
        <dbReference type="ARBA" id="ARBA00023121"/>
    </source>
</evidence>
<dbReference type="InterPro" id="IPR000528">
    <property type="entry name" value="Plant_nsLTP"/>
</dbReference>
<dbReference type="GO" id="GO:0008289">
    <property type="term" value="F:lipid binding"/>
    <property type="evidence" value="ECO:0007669"/>
    <property type="project" value="UniProtKB-KW"/>
</dbReference>
<dbReference type="InterPro" id="IPR016140">
    <property type="entry name" value="Bifunc_inhib/LTP/seed_store"/>
</dbReference>
<dbReference type="EMBL" id="CM007655">
    <property type="protein sequence ID" value="ONI07420.1"/>
    <property type="molecule type" value="Genomic_DNA"/>
</dbReference>
<dbReference type="STRING" id="3760.A0A251P8P3"/>